<gene>
    <name evidence="1" type="ORF">GS601_19230</name>
</gene>
<sequence length="131" mass="14680">MLPDQNNFVTIADDGRITISVQSLAEAKIAIKALKLKKKEHTLVKRELTQQQKIIRAEYTDKVRQQGSKVRGGGSIGRFVRTVQTINRDANRRALAQQLAPLEKQKNAVDGTITAIDQAILQLEKYIIENS</sequence>
<keyword evidence="2" id="KW-1185">Reference proteome</keyword>
<accession>A0A8J7Z3M9</accession>
<dbReference type="Proteomes" id="UP000646053">
    <property type="component" value="Unassembled WGS sequence"/>
</dbReference>
<dbReference type="EMBL" id="WVIE01000029">
    <property type="protein sequence ID" value="NDJ19394.1"/>
    <property type="molecule type" value="Genomic_DNA"/>
</dbReference>
<protein>
    <submittedName>
        <fullName evidence="1">Uncharacterized protein</fullName>
    </submittedName>
</protein>
<name>A0A8J7Z3M9_9CYAN</name>
<evidence type="ECO:0000313" key="1">
    <source>
        <dbReference type="EMBL" id="NDJ19394.1"/>
    </source>
</evidence>
<reference evidence="1" key="1">
    <citation type="submission" date="2019-12" db="EMBL/GenBank/DDBJ databases">
        <title>High-Quality draft genome sequences of three cyanobacteria isolated from the limestone walls of the Old Cathedral of Coimbra.</title>
        <authorList>
            <person name="Tiago I."/>
            <person name="Soares F."/>
            <person name="Portugal A."/>
        </authorList>
    </citation>
    <scope>NUCLEOTIDE SEQUENCE</scope>
    <source>
        <strain evidence="1">A</strain>
    </source>
</reference>
<organism evidence="1 2">
    <name type="scientific">Myxacorys almedinensis A</name>
    <dbReference type="NCBI Taxonomy" id="2690445"/>
    <lineage>
        <taxon>Bacteria</taxon>
        <taxon>Bacillati</taxon>
        <taxon>Cyanobacteriota</taxon>
        <taxon>Cyanophyceae</taxon>
        <taxon>Leptolyngbyales</taxon>
        <taxon>Leptolyngbyaceae</taxon>
        <taxon>Myxacorys</taxon>
        <taxon>Myxacorys almedinensis</taxon>
    </lineage>
</organism>
<evidence type="ECO:0000313" key="2">
    <source>
        <dbReference type="Proteomes" id="UP000646053"/>
    </source>
</evidence>
<proteinExistence type="predicted"/>
<comment type="caution">
    <text evidence="1">The sequence shown here is derived from an EMBL/GenBank/DDBJ whole genome shotgun (WGS) entry which is preliminary data.</text>
</comment>
<dbReference type="AlphaFoldDB" id="A0A8J7Z3M9"/>
<dbReference type="RefSeq" id="WP_162424921.1">
    <property type="nucleotide sequence ID" value="NZ_WVIE01000029.1"/>
</dbReference>